<dbReference type="AlphaFoldDB" id="A0AAV5WIB7"/>
<dbReference type="EMBL" id="BTSY01000005">
    <property type="protein sequence ID" value="GMT30058.1"/>
    <property type="molecule type" value="Genomic_DNA"/>
</dbReference>
<feature type="non-terminal residue" evidence="1">
    <location>
        <position position="90"/>
    </location>
</feature>
<evidence type="ECO:0000313" key="2">
    <source>
        <dbReference type="Proteomes" id="UP001432322"/>
    </source>
</evidence>
<comment type="caution">
    <text evidence="1">The sequence shown here is derived from an EMBL/GenBank/DDBJ whole genome shotgun (WGS) entry which is preliminary data.</text>
</comment>
<evidence type="ECO:0000313" key="1">
    <source>
        <dbReference type="EMBL" id="GMT30058.1"/>
    </source>
</evidence>
<keyword evidence="2" id="KW-1185">Reference proteome</keyword>
<organism evidence="1 2">
    <name type="scientific">Pristionchus fissidentatus</name>
    <dbReference type="NCBI Taxonomy" id="1538716"/>
    <lineage>
        <taxon>Eukaryota</taxon>
        <taxon>Metazoa</taxon>
        <taxon>Ecdysozoa</taxon>
        <taxon>Nematoda</taxon>
        <taxon>Chromadorea</taxon>
        <taxon>Rhabditida</taxon>
        <taxon>Rhabditina</taxon>
        <taxon>Diplogasteromorpha</taxon>
        <taxon>Diplogasteroidea</taxon>
        <taxon>Neodiplogasteridae</taxon>
        <taxon>Pristionchus</taxon>
    </lineage>
</organism>
<protein>
    <submittedName>
        <fullName evidence="1">Uncharacterized protein</fullName>
    </submittedName>
</protein>
<gene>
    <name evidence="1" type="ORF">PFISCL1PPCAC_21355</name>
</gene>
<dbReference type="Proteomes" id="UP001432322">
    <property type="component" value="Unassembled WGS sequence"/>
</dbReference>
<reference evidence="1" key="1">
    <citation type="submission" date="2023-10" db="EMBL/GenBank/DDBJ databases">
        <title>Genome assembly of Pristionchus species.</title>
        <authorList>
            <person name="Yoshida K."/>
            <person name="Sommer R.J."/>
        </authorList>
    </citation>
    <scope>NUCLEOTIDE SEQUENCE</scope>
    <source>
        <strain evidence="1">RS5133</strain>
    </source>
</reference>
<sequence>KDGFEEFGRTLATKSVTWKTDMQSFCDIVPLPVYGGVRELAPNRHPFIRKDFSPQATNGAVCVFRLPLEATKSEVLELMERIGPVVELQY</sequence>
<proteinExistence type="predicted"/>
<accession>A0AAV5WIB7</accession>
<feature type="non-terminal residue" evidence="1">
    <location>
        <position position="1"/>
    </location>
</feature>
<name>A0AAV5WIB7_9BILA</name>